<sequence>MQEIQLLHNGKKCRAGLLREDAEWMEVILYQPALTKFQCEDILTVSGFNRNQKMRVIHADRGKVLLAAANSDLFKLYAPERNGELLAEYDSEAVTYTSYKLNAFATLTRERTIFPMRVVDVSPLGIGFVNNDINMEFNTLYNASISLGPAVITPTVTISYAHFMEKSIRYCAAIQWITDQDLRRLRYFIASRTKQLHAM</sequence>
<evidence type="ECO:0008006" key="3">
    <source>
        <dbReference type="Google" id="ProtNLM"/>
    </source>
</evidence>
<keyword evidence="2" id="KW-1185">Reference proteome</keyword>
<dbReference type="Proteomes" id="UP000293142">
    <property type="component" value="Unassembled WGS sequence"/>
</dbReference>
<gene>
    <name evidence="1" type="ORF">EYB31_24155</name>
</gene>
<evidence type="ECO:0000313" key="2">
    <source>
        <dbReference type="Proteomes" id="UP000293142"/>
    </source>
</evidence>
<dbReference type="EMBL" id="SIRE01000018">
    <property type="protein sequence ID" value="TBL75106.1"/>
    <property type="molecule type" value="Genomic_DNA"/>
</dbReference>
<comment type="caution">
    <text evidence="1">The sequence shown here is derived from an EMBL/GenBank/DDBJ whole genome shotgun (WGS) entry which is preliminary data.</text>
</comment>
<accession>A0A4Q9DK58</accession>
<protein>
    <recommendedName>
        <fullName evidence="3">PilZ domain-containing protein</fullName>
    </recommendedName>
</protein>
<name>A0A4Q9DK58_9BACL</name>
<dbReference type="AlphaFoldDB" id="A0A4Q9DK58"/>
<proteinExistence type="predicted"/>
<organism evidence="1 2">
    <name type="scientific">Paenibacillus thalictri</name>
    <dbReference type="NCBI Taxonomy" id="2527873"/>
    <lineage>
        <taxon>Bacteria</taxon>
        <taxon>Bacillati</taxon>
        <taxon>Bacillota</taxon>
        <taxon>Bacilli</taxon>
        <taxon>Bacillales</taxon>
        <taxon>Paenibacillaceae</taxon>
        <taxon>Paenibacillus</taxon>
    </lineage>
</organism>
<dbReference type="OrthoDB" id="2580362at2"/>
<reference evidence="1 2" key="1">
    <citation type="submission" date="2019-02" db="EMBL/GenBank/DDBJ databases">
        <title>Paenibacillus sp. nov., isolated from surface-sterilized tissue of Thalictrum simplex L.</title>
        <authorList>
            <person name="Tuo L."/>
        </authorList>
    </citation>
    <scope>NUCLEOTIDE SEQUENCE [LARGE SCALE GENOMIC DNA]</scope>
    <source>
        <strain evidence="1 2">N2SHLJ1</strain>
    </source>
</reference>
<dbReference type="RefSeq" id="WP_131016001.1">
    <property type="nucleotide sequence ID" value="NZ_SIRE01000018.1"/>
</dbReference>
<evidence type="ECO:0000313" key="1">
    <source>
        <dbReference type="EMBL" id="TBL75106.1"/>
    </source>
</evidence>